<evidence type="ECO:0000313" key="1">
    <source>
        <dbReference type="EMBL" id="KCW77825.1"/>
    </source>
</evidence>
<organism evidence="1">
    <name type="scientific">Eucalyptus grandis</name>
    <name type="common">Flooded gum</name>
    <dbReference type="NCBI Taxonomy" id="71139"/>
    <lineage>
        <taxon>Eukaryota</taxon>
        <taxon>Viridiplantae</taxon>
        <taxon>Streptophyta</taxon>
        <taxon>Embryophyta</taxon>
        <taxon>Tracheophyta</taxon>
        <taxon>Spermatophyta</taxon>
        <taxon>Magnoliopsida</taxon>
        <taxon>eudicotyledons</taxon>
        <taxon>Gunneridae</taxon>
        <taxon>Pentapetalae</taxon>
        <taxon>rosids</taxon>
        <taxon>malvids</taxon>
        <taxon>Myrtales</taxon>
        <taxon>Myrtaceae</taxon>
        <taxon>Myrtoideae</taxon>
        <taxon>Eucalypteae</taxon>
        <taxon>Eucalyptus</taxon>
    </lineage>
</organism>
<dbReference type="EMBL" id="KK198756">
    <property type="protein sequence ID" value="KCW77825.1"/>
    <property type="molecule type" value="Genomic_DNA"/>
</dbReference>
<proteinExistence type="predicted"/>
<protein>
    <submittedName>
        <fullName evidence="1">Uncharacterized protein</fullName>
    </submittedName>
</protein>
<accession>A0A059CIS1</accession>
<dbReference type="Gramene" id="KCW77825">
    <property type="protein sequence ID" value="KCW77825"/>
    <property type="gene ID" value="EUGRSUZ_D02112"/>
</dbReference>
<reference evidence="1" key="1">
    <citation type="submission" date="2013-07" db="EMBL/GenBank/DDBJ databases">
        <title>The genome of Eucalyptus grandis.</title>
        <authorList>
            <person name="Schmutz J."/>
            <person name="Hayes R."/>
            <person name="Myburg A."/>
            <person name="Tuskan G."/>
            <person name="Grattapaglia D."/>
            <person name="Rokhsar D.S."/>
        </authorList>
    </citation>
    <scope>NUCLEOTIDE SEQUENCE</scope>
    <source>
        <tissue evidence="1">Leaf extractions</tissue>
    </source>
</reference>
<gene>
    <name evidence="1" type="ORF">EUGRSUZ_D02112</name>
</gene>
<dbReference type="AlphaFoldDB" id="A0A059CIS1"/>
<sequence length="81" mass="8806">MIINRLETAKSPFVVNPKTPSSVLTLQGLVSASSNQGGLIGEISIFAILQALQFCFQLLNLLQVIKQKSSYSTTSDQFAIF</sequence>
<dbReference type="InParanoid" id="A0A059CIS1"/>
<name>A0A059CIS1_EUCGR</name>